<dbReference type="PROSITE" id="PS50096">
    <property type="entry name" value="IQ"/>
    <property type="match status" value="2"/>
</dbReference>
<name>A0A3S3PBW1_9ACAR</name>
<gene>
    <name evidence="7" type="ORF">B4U79_19087</name>
    <name evidence="6" type="ORF">B4U79_19088</name>
</gene>
<proteinExistence type="predicted"/>
<evidence type="ECO:0000313" key="7">
    <source>
        <dbReference type="EMBL" id="RWS05392.1"/>
    </source>
</evidence>
<dbReference type="GO" id="GO:0005737">
    <property type="term" value="C:cytoplasm"/>
    <property type="evidence" value="ECO:0007669"/>
    <property type="project" value="UniProtKB-SubCell"/>
</dbReference>
<dbReference type="Pfam" id="PF00612">
    <property type="entry name" value="IQ"/>
    <property type="match status" value="3"/>
</dbReference>
<dbReference type="PROSITE" id="PS50176">
    <property type="entry name" value="ARM_REPEAT"/>
    <property type="match status" value="1"/>
</dbReference>
<organism evidence="6 8">
    <name type="scientific">Dinothrombium tinctorium</name>
    <dbReference type="NCBI Taxonomy" id="1965070"/>
    <lineage>
        <taxon>Eukaryota</taxon>
        <taxon>Metazoa</taxon>
        <taxon>Ecdysozoa</taxon>
        <taxon>Arthropoda</taxon>
        <taxon>Chelicerata</taxon>
        <taxon>Arachnida</taxon>
        <taxon>Acari</taxon>
        <taxon>Acariformes</taxon>
        <taxon>Trombidiformes</taxon>
        <taxon>Prostigmata</taxon>
        <taxon>Anystina</taxon>
        <taxon>Parasitengona</taxon>
        <taxon>Trombidioidea</taxon>
        <taxon>Trombidiidae</taxon>
        <taxon>Dinothrombium</taxon>
    </lineage>
</organism>
<dbReference type="EMBL" id="NCKU01004829">
    <property type="protein sequence ID" value="RWS05386.1"/>
    <property type="molecule type" value="Genomic_DNA"/>
</dbReference>
<dbReference type="CDD" id="cd23767">
    <property type="entry name" value="IQCD"/>
    <property type="match status" value="1"/>
</dbReference>
<dbReference type="InterPro" id="IPR051185">
    <property type="entry name" value="ASPM"/>
</dbReference>
<dbReference type="GO" id="GO:0000278">
    <property type="term" value="P:mitotic cell cycle"/>
    <property type="evidence" value="ECO:0007669"/>
    <property type="project" value="TreeGrafter"/>
</dbReference>
<dbReference type="InterPro" id="IPR000048">
    <property type="entry name" value="IQ_motif_EF-hand-BS"/>
</dbReference>
<evidence type="ECO:0000256" key="3">
    <source>
        <dbReference type="ARBA" id="ARBA00022737"/>
    </source>
</evidence>
<keyword evidence="8" id="KW-1185">Reference proteome</keyword>
<dbReference type="GO" id="GO:0005516">
    <property type="term" value="F:calmodulin binding"/>
    <property type="evidence" value="ECO:0007669"/>
    <property type="project" value="UniProtKB-KW"/>
</dbReference>
<evidence type="ECO:0000256" key="1">
    <source>
        <dbReference type="ARBA" id="ARBA00004496"/>
    </source>
</evidence>
<feature type="repeat" description="ARM" evidence="5">
    <location>
        <begin position="323"/>
        <end position="370"/>
    </location>
</feature>
<keyword evidence="2" id="KW-0963">Cytoplasm</keyword>
<dbReference type="PANTHER" id="PTHR22706:SF1">
    <property type="entry name" value="ASSEMBLY FACTOR FOR SPINDLE MICROTUBULES"/>
    <property type="match status" value="1"/>
</dbReference>
<keyword evidence="3" id="KW-0677">Repeat</keyword>
<reference evidence="6" key="2">
    <citation type="submission" date="2018-11" db="EMBL/GenBank/DDBJ databases">
        <title>Trombidioid mite genomics.</title>
        <authorList>
            <person name="Dong X."/>
        </authorList>
    </citation>
    <scope>NUCLEOTIDE SEQUENCE</scope>
    <source>
        <strain evidence="6">UoL-WK</strain>
    </source>
</reference>
<evidence type="ECO:0000256" key="2">
    <source>
        <dbReference type="ARBA" id="ARBA00022490"/>
    </source>
</evidence>
<dbReference type="GO" id="GO:0051295">
    <property type="term" value="P:establishment of meiotic spindle localization"/>
    <property type="evidence" value="ECO:0007669"/>
    <property type="project" value="TreeGrafter"/>
</dbReference>
<reference evidence="6 8" key="1">
    <citation type="journal article" date="2018" name="Gigascience">
        <title>Genomes of trombidid mites reveal novel predicted allergens and laterally-transferred genes associated with secondary metabolism.</title>
        <authorList>
            <person name="Dong X."/>
            <person name="Chaisiri K."/>
            <person name="Xia D."/>
            <person name="Armstrong S.D."/>
            <person name="Fang Y."/>
            <person name="Donnelly M.J."/>
            <person name="Kadowaki T."/>
            <person name="McGarry J.W."/>
            <person name="Darby A.C."/>
            <person name="Makepeace B.L."/>
        </authorList>
    </citation>
    <scope>NUCLEOTIDE SEQUENCE [LARGE SCALE GENOMIC DNA]</scope>
    <source>
        <strain evidence="6">UoL-WK</strain>
    </source>
</reference>
<dbReference type="EMBL" id="NCKU01004821">
    <property type="protein sequence ID" value="RWS05392.1"/>
    <property type="molecule type" value="Genomic_DNA"/>
</dbReference>
<dbReference type="InterPro" id="IPR000225">
    <property type="entry name" value="Armadillo"/>
</dbReference>
<dbReference type="AlphaFoldDB" id="A0A3S3PBW1"/>
<dbReference type="Gene3D" id="1.20.5.190">
    <property type="match status" value="1"/>
</dbReference>
<protein>
    <submittedName>
        <fullName evidence="6">Abnormal spindle-like microcephaly-associated protein-like protein</fullName>
    </submittedName>
</protein>
<sequence length="474" mass="56595">MKNAAIAIQRWFCGQKQMQVDRLNFCEKRNATIAIQRWYRSVKLMQECRKKFLRQKNAVYKIDSFYKSHIETRAVRNQFLQKKNAAVKIQRWYRSIKISQRYRKSYFLKKNAVLKIESFYHNLVYSRKVRNEFLEQKHAAILIQRWFRRVTKLHEDHADFCRKRQATIIIQRWYRSVKLVQLTRNNYLLQKRELLKSKIEEDRADLARKNAAAVIIQRWYKNHVLLVIRRKKAALKIQKVWRGYKTRKLAFESNSKVKDVFVKVQETNSRASEQMQLGNRTSVALVKLLTYKFLNPLSNDLNSLEVTTSLSQESCKTISNEENAIKILMTVIRETNRSEPHKRILSYAVGILLNLAKFEETTEKVRSTEGIFNLILEYMKIYYKCDAIFNKLATLMFVLLSNNPQKEIVTGNVCNQKAVSWLHSKIKEEYERKKLRRRRGNRSLKFPPLWCTARNVSYEFDDRFHAIASISMYF</sequence>
<keyword evidence="4" id="KW-0112">Calmodulin-binding</keyword>
<dbReference type="OrthoDB" id="6515918at2759"/>
<comment type="caution">
    <text evidence="6">The sequence shown here is derived from an EMBL/GenBank/DDBJ whole genome shotgun (WGS) entry which is preliminary data.</text>
</comment>
<comment type="subcellular location">
    <subcellularLocation>
        <location evidence="1">Cytoplasm</location>
    </subcellularLocation>
</comment>
<dbReference type="SMART" id="SM00015">
    <property type="entry name" value="IQ"/>
    <property type="match status" value="5"/>
</dbReference>
<evidence type="ECO:0000313" key="6">
    <source>
        <dbReference type="EMBL" id="RWS05386.1"/>
    </source>
</evidence>
<dbReference type="STRING" id="1965070.A0A3S3PBW1"/>
<dbReference type="GO" id="GO:0007051">
    <property type="term" value="P:spindle organization"/>
    <property type="evidence" value="ECO:0007669"/>
    <property type="project" value="TreeGrafter"/>
</dbReference>
<dbReference type="Proteomes" id="UP000285301">
    <property type="component" value="Unassembled WGS sequence"/>
</dbReference>
<evidence type="ECO:0000313" key="8">
    <source>
        <dbReference type="Proteomes" id="UP000285301"/>
    </source>
</evidence>
<accession>A0A3S3PBW1</accession>
<dbReference type="PANTHER" id="PTHR22706">
    <property type="entry name" value="ASSEMBLY FACTOR FOR SPINDLE MICROTUBULES"/>
    <property type="match status" value="1"/>
</dbReference>
<evidence type="ECO:0000256" key="5">
    <source>
        <dbReference type="PROSITE-ProRule" id="PRU00259"/>
    </source>
</evidence>
<evidence type="ECO:0000256" key="4">
    <source>
        <dbReference type="ARBA" id="ARBA00022860"/>
    </source>
</evidence>
<dbReference type="GO" id="GO:0000922">
    <property type="term" value="C:spindle pole"/>
    <property type="evidence" value="ECO:0007669"/>
    <property type="project" value="TreeGrafter"/>
</dbReference>